<dbReference type="InterPro" id="IPR019787">
    <property type="entry name" value="Znf_PHD-finger"/>
</dbReference>
<reference evidence="15 16" key="1">
    <citation type="submission" date="2022-07" db="EMBL/GenBank/DDBJ databases">
        <title>Genome-wide signatures of adaptation to extreme environments.</title>
        <authorList>
            <person name="Cho C.H."/>
            <person name="Yoon H.S."/>
        </authorList>
    </citation>
    <scope>NUCLEOTIDE SEQUENCE [LARGE SCALE GENOMIC DNA]</scope>
    <source>
        <strain evidence="15 16">108.79 E11</strain>
    </source>
</reference>
<keyword evidence="4" id="KW-0963">Cytoplasm</keyword>
<feature type="region of interest" description="Disordered" evidence="13">
    <location>
        <begin position="615"/>
        <end position="770"/>
    </location>
</feature>
<feature type="domain" description="PHD-type" evidence="14">
    <location>
        <begin position="216"/>
        <end position="266"/>
    </location>
</feature>
<evidence type="ECO:0000256" key="1">
    <source>
        <dbReference type="ARBA" id="ARBA00004123"/>
    </source>
</evidence>
<dbReference type="CDD" id="cd15543">
    <property type="entry name" value="PHD_RSF1"/>
    <property type="match status" value="1"/>
</dbReference>
<evidence type="ECO:0000313" key="16">
    <source>
        <dbReference type="Proteomes" id="UP001300502"/>
    </source>
</evidence>
<evidence type="ECO:0000256" key="9">
    <source>
        <dbReference type="ARBA" id="ARBA00023212"/>
    </source>
</evidence>
<dbReference type="GO" id="GO:0005819">
    <property type="term" value="C:spindle"/>
    <property type="evidence" value="ECO:0007669"/>
    <property type="project" value="UniProtKB-SubCell"/>
</dbReference>
<dbReference type="GO" id="GO:0007059">
    <property type="term" value="P:chromosome segregation"/>
    <property type="evidence" value="ECO:0007669"/>
    <property type="project" value="UniProtKB-KW"/>
</dbReference>
<evidence type="ECO:0000256" key="2">
    <source>
        <dbReference type="ARBA" id="ARBA00004186"/>
    </source>
</evidence>
<keyword evidence="9" id="KW-0206">Cytoskeleton</keyword>
<keyword evidence="7" id="KW-0159">Chromosome partition</keyword>
<keyword evidence="6 11" id="KW-0863">Zinc-finger</keyword>
<evidence type="ECO:0000256" key="8">
    <source>
        <dbReference type="ARBA" id="ARBA00022833"/>
    </source>
</evidence>
<dbReference type="InterPro" id="IPR001965">
    <property type="entry name" value="Znf_PHD"/>
</dbReference>
<dbReference type="SUPFAM" id="SSF57903">
    <property type="entry name" value="FYVE/PHD zinc finger"/>
    <property type="match status" value="1"/>
</dbReference>
<sequence>MNNSVVAGQSHESSGYLNQVLQALDEAKKQAIEQLQQRAEEIREWSTVTTKNTVDALLEESKYIASLQRQRSKKNNYYEKITLGLICPPSTRKTKRESNRAKSQSTRLESPRDDKCKEETEQKIKDDPYEFKEDEEEQSVAKQRRRGRSKASSQHKVEAPRTARRTTRRRGDSWKQSTCKTTTVVVEKKSRGNVDLSSLSPYSRAIAQGRSPTKYETYCRVCKKTDYEDLLLLCDKCDDAYHTFCSNPPLDAVPEGDWFCPKCTNNAIDISSETNVVDWNNRPQVNNNKQQPLQMEDDNNTSNHSMEQQEQHSNLQNEEWTHSQAATSQSNKTTRKGKNKQTKAVGKRSRSQKEQLQQQLGTLHSKQESCDYLDGVATMMETLPQNENQDNVGLSKQRQELSQVIEKSGLTSSGDSVSSLHLGTIMKPVEEVTEGEDKENQQLSPKYHSHRMSSIDDDCKTPKENVAKMEPTKEMSGCKYDKEPESSTQGKEKNDALVEKVWSMFNIDSTGSVAVEETSKTPSLKQPTEITANVKTNERKLQNLTESIYKKKKIGRVGDKSSGLVGLESIKDLSTTLFSQKNHIIEETEKNKVPETYSSNNDNNNIDENVAANSLQEENRASGDTLEKEPKVSSPLEENPTQGQPSSLSNNSRAAELRSKIQRLRSHQEEETTKSHSDPKSALREKSDESSTEKTPQVGIFKRIASLFGSPSPFKKASGTETTKPADTKVLDQQESTKLEPPTFSGSLKNSPHKPQADNHLPVASSKGSTNIVTSFSSFLSTINGREKANEDQSKKEHKAVAGVGSNKQDKLAQMEARKKVLQEQKRRENEEKLRRAEERRRQQALEEQRKEEERRRQEEERERKRKEQALLLKKAKEEEEAKRKEESRKRHEELVAKQAMEAERRRKELEMKEARLFHENHLHDAKNEQRNPGGIVRSKTVTASSTKNVEQDPGPTVLKEKHEVANCTPDSKANIESHDSYQLTDEKQKQEDEDSDEEYERRKRKRIPSWARSHNLKELLQQQVSVNPEEIFPRADTCDLEEIFGPNERKKRYRQRTSSGNWSNSERSLLLSPDSFQHEMSHLR</sequence>
<proteinExistence type="inferred from homology"/>
<organism evidence="15 16">
    <name type="scientific">Galdieria yellowstonensis</name>
    <dbReference type="NCBI Taxonomy" id="3028027"/>
    <lineage>
        <taxon>Eukaryota</taxon>
        <taxon>Rhodophyta</taxon>
        <taxon>Bangiophyceae</taxon>
        <taxon>Galdieriales</taxon>
        <taxon>Galdieriaceae</taxon>
        <taxon>Galdieria</taxon>
    </lineage>
</organism>
<feature type="region of interest" description="Disordered" evidence="13">
    <location>
        <begin position="89"/>
        <end position="177"/>
    </location>
</feature>
<dbReference type="Pfam" id="PF00628">
    <property type="entry name" value="PHD"/>
    <property type="match status" value="1"/>
</dbReference>
<keyword evidence="12" id="KW-0175">Coiled coil</keyword>
<evidence type="ECO:0000256" key="12">
    <source>
        <dbReference type="SAM" id="Coils"/>
    </source>
</evidence>
<feature type="compositionally biased region" description="Basic and acidic residues" evidence="13">
    <location>
        <begin position="786"/>
        <end position="795"/>
    </location>
</feature>
<keyword evidence="5" id="KW-0479">Metal-binding</keyword>
<feature type="region of interest" description="Disordered" evidence="13">
    <location>
        <begin position="786"/>
        <end position="1011"/>
    </location>
</feature>
<feature type="compositionally biased region" description="Basic and acidic residues" evidence="13">
    <location>
        <begin position="724"/>
        <end position="738"/>
    </location>
</feature>
<gene>
    <name evidence="15" type="ORF">GAYE_SCF25G4461</name>
</gene>
<feature type="compositionally biased region" description="Polar residues" evidence="13">
    <location>
        <begin position="300"/>
        <end position="332"/>
    </location>
</feature>
<feature type="compositionally biased region" description="Basic and acidic residues" evidence="13">
    <location>
        <begin position="808"/>
        <end position="930"/>
    </location>
</feature>
<protein>
    <recommendedName>
        <fullName evidence="14">PHD-type domain-containing protein</fullName>
    </recommendedName>
</protein>
<feature type="compositionally biased region" description="Polar residues" evidence="13">
    <location>
        <begin position="1057"/>
        <end position="1068"/>
    </location>
</feature>
<feature type="compositionally biased region" description="Polar residues" evidence="13">
    <location>
        <begin position="639"/>
        <end position="653"/>
    </location>
</feature>
<dbReference type="InterPro" id="IPR019786">
    <property type="entry name" value="Zinc_finger_PHD-type_CS"/>
</dbReference>
<evidence type="ECO:0000313" key="15">
    <source>
        <dbReference type="EMBL" id="KAK4526545.1"/>
    </source>
</evidence>
<dbReference type="PANTHER" id="PTHR13142:SF1">
    <property type="entry name" value="INNER CENTROMERE PROTEIN"/>
    <property type="match status" value="1"/>
</dbReference>
<evidence type="ECO:0000256" key="10">
    <source>
        <dbReference type="ARBA" id="ARBA00023242"/>
    </source>
</evidence>
<evidence type="ECO:0000256" key="6">
    <source>
        <dbReference type="ARBA" id="ARBA00022771"/>
    </source>
</evidence>
<dbReference type="PANTHER" id="PTHR13142">
    <property type="entry name" value="INNER CENTROMERE PROTEIN"/>
    <property type="match status" value="1"/>
</dbReference>
<dbReference type="Pfam" id="PF03941">
    <property type="entry name" value="INCENP_ARK-bind"/>
    <property type="match status" value="1"/>
</dbReference>
<comment type="subcellular location">
    <subcellularLocation>
        <location evidence="2">Cytoplasm</location>
        <location evidence="2">Cytoskeleton</location>
        <location evidence="2">Spindle</location>
    </subcellularLocation>
    <subcellularLocation>
        <location evidence="1">Nucleus</location>
    </subcellularLocation>
</comment>
<evidence type="ECO:0000256" key="3">
    <source>
        <dbReference type="ARBA" id="ARBA00010042"/>
    </source>
</evidence>
<evidence type="ECO:0000259" key="14">
    <source>
        <dbReference type="PROSITE" id="PS50016"/>
    </source>
</evidence>
<feature type="compositionally biased region" description="Polar residues" evidence="13">
    <location>
        <begin position="940"/>
        <end position="949"/>
    </location>
</feature>
<feature type="compositionally biased region" description="Basic and acidic residues" evidence="13">
    <location>
        <begin position="479"/>
        <end position="493"/>
    </location>
</feature>
<evidence type="ECO:0000256" key="7">
    <source>
        <dbReference type="ARBA" id="ARBA00022829"/>
    </source>
</evidence>
<keyword evidence="8" id="KW-0862">Zinc</keyword>
<feature type="compositionally biased region" description="Basic and acidic residues" evidence="13">
    <location>
        <begin position="453"/>
        <end position="473"/>
    </location>
</feature>
<comment type="similarity">
    <text evidence="3">Belongs to the INCENP family.</text>
</comment>
<name>A0AAV9IGH9_9RHOD</name>
<feature type="compositionally biased region" description="Basic and acidic residues" evidence="13">
    <location>
        <begin position="109"/>
        <end position="131"/>
    </location>
</feature>
<feature type="compositionally biased region" description="Basic and acidic residues" evidence="13">
    <location>
        <begin position="666"/>
        <end position="692"/>
    </location>
</feature>
<dbReference type="PROSITE" id="PS50016">
    <property type="entry name" value="ZF_PHD_2"/>
    <property type="match status" value="1"/>
</dbReference>
<dbReference type="PROSITE" id="PS01359">
    <property type="entry name" value="ZF_PHD_1"/>
    <property type="match status" value="1"/>
</dbReference>
<dbReference type="InterPro" id="IPR013083">
    <property type="entry name" value="Znf_RING/FYVE/PHD"/>
</dbReference>
<evidence type="ECO:0000256" key="4">
    <source>
        <dbReference type="ARBA" id="ARBA00022490"/>
    </source>
</evidence>
<dbReference type="Gene3D" id="6.10.250.2990">
    <property type="match status" value="1"/>
</dbReference>
<dbReference type="InterPro" id="IPR005635">
    <property type="entry name" value="Inner_centromere_prot_ARK-bd"/>
</dbReference>
<keyword evidence="16" id="KW-1185">Reference proteome</keyword>
<dbReference type="GO" id="GO:0005634">
    <property type="term" value="C:nucleus"/>
    <property type="evidence" value="ECO:0007669"/>
    <property type="project" value="UniProtKB-SubCell"/>
</dbReference>
<dbReference type="EMBL" id="JANCYU010000041">
    <property type="protein sequence ID" value="KAK4526545.1"/>
    <property type="molecule type" value="Genomic_DNA"/>
</dbReference>
<dbReference type="InterPro" id="IPR011011">
    <property type="entry name" value="Znf_FYVE_PHD"/>
</dbReference>
<feature type="region of interest" description="Disordered" evidence="13">
    <location>
        <begin position="1044"/>
        <end position="1085"/>
    </location>
</feature>
<dbReference type="Proteomes" id="UP001300502">
    <property type="component" value="Unassembled WGS sequence"/>
</dbReference>
<feature type="compositionally biased region" description="Basic residues" evidence="13">
    <location>
        <begin position="333"/>
        <end position="350"/>
    </location>
</feature>
<evidence type="ECO:0000256" key="11">
    <source>
        <dbReference type="PROSITE-ProRule" id="PRU00146"/>
    </source>
</evidence>
<feature type="compositionally biased region" description="Basic and acidic residues" evidence="13">
    <location>
        <begin position="974"/>
        <end position="991"/>
    </location>
</feature>
<dbReference type="GO" id="GO:0008270">
    <property type="term" value="F:zinc ion binding"/>
    <property type="evidence" value="ECO:0007669"/>
    <property type="project" value="UniProtKB-KW"/>
</dbReference>
<feature type="compositionally biased region" description="Basic and acidic residues" evidence="13">
    <location>
        <begin position="617"/>
        <end position="631"/>
    </location>
</feature>
<dbReference type="Gene3D" id="3.30.40.10">
    <property type="entry name" value="Zinc/RING finger domain, C3HC4 (zinc finger)"/>
    <property type="match status" value="1"/>
</dbReference>
<feature type="compositionally biased region" description="Polar residues" evidence="13">
    <location>
        <begin position="274"/>
        <end position="293"/>
    </location>
</feature>
<feature type="coiled-coil region" evidence="12">
    <location>
        <begin position="17"/>
        <end position="44"/>
    </location>
</feature>
<feature type="region of interest" description="Disordered" evidence="13">
    <location>
        <begin position="429"/>
        <end position="493"/>
    </location>
</feature>
<evidence type="ECO:0000256" key="13">
    <source>
        <dbReference type="SAM" id="MobiDB-lite"/>
    </source>
</evidence>
<keyword evidence="10" id="KW-0539">Nucleus</keyword>
<accession>A0AAV9IGH9</accession>
<comment type="caution">
    <text evidence="15">The sequence shown here is derived from an EMBL/GenBank/DDBJ whole genome shotgun (WGS) entry which is preliminary data.</text>
</comment>
<dbReference type="AlphaFoldDB" id="A0AAV9IGH9"/>
<evidence type="ECO:0000256" key="5">
    <source>
        <dbReference type="ARBA" id="ARBA00022723"/>
    </source>
</evidence>
<feature type="compositionally biased region" description="Polar residues" evidence="13">
    <location>
        <begin position="354"/>
        <end position="364"/>
    </location>
</feature>
<feature type="region of interest" description="Disordered" evidence="13">
    <location>
        <begin position="274"/>
        <end position="365"/>
    </location>
</feature>
<dbReference type="SMART" id="SM00249">
    <property type="entry name" value="PHD"/>
    <property type="match status" value="1"/>
</dbReference>